<dbReference type="PANTHER" id="PTHR11818">
    <property type="entry name" value="BETA/GAMMA CRYSTALLIN"/>
    <property type="match status" value="1"/>
</dbReference>
<dbReference type="GO" id="GO:0002088">
    <property type="term" value="P:lens development in camera-type eye"/>
    <property type="evidence" value="ECO:0007669"/>
    <property type="project" value="TreeGrafter"/>
</dbReference>
<comment type="similarity">
    <text evidence="1">Belongs to the beta/gamma-crystallin family.</text>
</comment>
<dbReference type="AlphaFoldDB" id="A0A3M0KK49"/>
<dbReference type="InterPro" id="IPR050252">
    <property type="entry name" value="Beta/Gamma-Crystallin"/>
</dbReference>
<dbReference type="Proteomes" id="UP000269221">
    <property type="component" value="Unassembled WGS sequence"/>
</dbReference>
<dbReference type="PANTHER" id="PTHR11818:SF103">
    <property type="entry name" value="BETA_GAMMA CRYSTALLIN 'GREEK KEY' DOMAIN-CONTAINING PROTEIN"/>
    <property type="match status" value="1"/>
</dbReference>
<protein>
    <recommendedName>
        <fullName evidence="4">Beta/gamma crystallin 'Greek key' domain-containing protein</fullName>
    </recommendedName>
</protein>
<dbReference type="OrthoDB" id="8603363at2759"/>
<accession>A0A3M0KK49</accession>
<evidence type="ECO:0000259" key="4">
    <source>
        <dbReference type="PROSITE" id="PS50915"/>
    </source>
</evidence>
<evidence type="ECO:0000256" key="3">
    <source>
        <dbReference type="SAM" id="MobiDB-lite"/>
    </source>
</evidence>
<feature type="region of interest" description="Disordered" evidence="3">
    <location>
        <begin position="154"/>
        <end position="178"/>
    </location>
</feature>
<feature type="domain" description="Beta/gamma crystallin 'Greek key'" evidence="4">
    <location>
        <begin position="182"/>
        <end position="222"/>
    </location>
</feature>
<keyword evidence="2" id="KW-0677">Repeat</keyword>
<evidence type="ECO:0000313" key="6">
    <source>
        <dbReference type="Proteomes" id="UP000269221"/>
    </source>
</evidence>
<dbReference type="PROSITE" id="PS50915">
    <property type="entry name" value="CRYSTALLIN_BETA_GAMMA"/>
    <property type="match status" value="3"/>
</dbReference>
<evidence type="ECO:0000256" key="1">
    <source>
        <dbReference type="ARBA" id="ARBA00009646"/>
    </source>
</evidence>
<dbReference type="Pfam" id="PF00030">
    <property type="entry name" value="Crystall"/>
    <property type="match status" value="2"/>
</dbReference>
<feature type="domain" description="Beta/gamma crystallin 'Greek key'" evidence="4">
    <location>
        <begin position="18"/>
        <end position="57"/>
    </location>
</feature>
<dbReference type="EMBL" id="QRBI01000120">
    <property type="protein sequence ID" value="RMC07577.1"/>
    <property type="molecule type" value="Genomic_DNA"/>
</dbReference>
<dbReference type="Gene3D" id="2.60.20.10">
    <property type="entry name" value="Crystallins"/>
    <property type="match status" value="3"/>
</dbReference>
<feature type="domain" description="Beta/gamma crystallin 'Greek key'" evidence="4">
    <location>
        <begin position="223"/>
        <end position="263"/>
    </location>
</feature>
<comment type="caution">
    <text evidence="5">The sequence shown here is derived from an EMBL/GenBank/DDBJ whole genome shotgun (WGS) entry which is preliminary data.</text>
</comment>
<evidence type="ECO:0000313" key="5">
    <source>
        <dbReference type="EMBL" id="RMC07577.1"/>
    </source>
</evidence>
<dbReference type="SUPFAM" id="SSF49695">
    <property type="entry name" value="gamma-Crystallin-like"/>
    <property type="match status" value="2"/>
</dbReference>
<dbReference type="InterPro" id="IPR001064">
    <property type="entry name" value="Beta/gamma_crystallin"/>
</dbReference>
<dbReference type="SMART" id="SM00247">
    <property type="entry name" value="XTALbg"/>
    <property type="match status" value="2"/>
</dbReference>
<dbReference type="GO" id="GO:0007601">
    <property type="term" value="P:visual perception"/>
    <property type="evidence" value="ECO:0007669"/>
    <property type="project" value="TreeGrafter"/>
</dbReference>
<reference evidence="5 6" key="1">
    <citation type="submission" date="2018-07" db="EMBL/GenBank/DDBJ databases">
        <title>A high quality draft genome assembly of the barn swallow (H. rustica rustica).</title>
        <authorList>
            <person name="Formenti G."/>
            <person name="Chiara M."/>
            <person name="Poveda L."/>
            <person name="Francoijs K.-J."/>
            <person name="Bonisoli-Alquati A."/>
            <person name="Canova L."/>
            <person name="Gianfranceschi L."/>
            <person name="Horner D.S."/>
            <person name="Saino N."/>
        </authorList>
    </citation>
    <scope>NUCLEOTIDE SEQUENCE [LARGE SCALE GENOMIC DNA]</scope>
    <source>
        <strain evidence="5">Chelidonia</strain>
        <tissue evidence="5">Blood</tissue>
    </source>
</reference>
<keyword evidence="6" id="KW-1185">Reference proteome</keyword>
<dbReference type="InterPro" id="IPR011024">
    <property type="entry name" value="G_crystallin-like"/>
</dbReference>
<organism evidence="5 6">
    <name type="scientific">Hirundo rustica rustica</name>
    <dbReference type="NCBI Taxonomy" id="333673"/>
    <lineage>
        <taxon>Eukaryota</taxon>
        <taxon>Metazoa</taxon>
        <taxon>Chordata</taxon>
        <taxon>Craniata</taxon>
        <taxon>Vertebrata</taxon>
        <taxon>Euteleostomi</taxon>
        <taxon>Archelosauria</taxon>
        <taxon>Archosauria</taxon>
        <taxon>Dinosauria</taxon>
        <taxon>Saurischia</taxon>
        <taxon>Theropoda</taxon>
        <taxon>Coelurosauria</taxon>
        <taxon>Aves</taxon>
        <taxon>Neognathae</taxon>
        <taxon>Neoaves</taxon>
        <taxon>Telluraves</taxon>
        <taxon>Australaves</taxon>
        <taxon>Passeriformes</taxon>
        <taxon>Sylvioidea</taxon>
        <taxon>Hirundinidae</taxon>
        <taxon>Hirundo</taxon>
    </lineage>
</organism>
<sequence length="356" mass="39738">MNDTISSLQMISEDMHDPQITLYEHPNYQGKSRVIREATNLAVAFDKDIMSSHKVQRDTIASAIICNPFCIGAIKESFAIGSGSVLWTFSVDKYCFFMDQIKAGHEWTGSSPAEKELGTVLDENLDVTQPCELAAWKANPILGCQGCRQHVKGGGSSPVIHSGCRPAPRGRNSNSRSPTEMGKIILYERANFQGLSKEFTSDIANLRDADWNDLASSAKVIGQPWVAYEHSNYGGRFLVLEEGDHSFFASRMNNTISSLQMITEDLSNPEITLYEHTNYQGKSRIITEATNLAAGHDNDIMSSHKVQRGVWLLCENSDGSGIQYLARERENLPNYKAINFNDKLSFLRPLRRGRSY</sequence>
<evidence type="ECO:0000256" key="2">
    <source>
        <dbReference type="ARBA" id="ARBA00022737"/>
    </source>
</evidence>
<name>A0A3M0KK49_HIRRU</name>
<gene>
    <name evidence="5" type="ORF">DUI87_17051</name>
</gene>
<dbReference type="GO" id="GO:0005212">
    <property type="term" value="F:structural constituent of eye lens"/>
    <property type="evidence" value="ECO:0007669"/>
    <property type="project" value="TreeGrafter"/>
</dbReference>
<proteinExistence type="inferred from homology"/>